<dbReference type="Pfam" id="PF20700">
    <property type="entry name" value="Mutator"/>
    <property type="match status" value="1"/>
</dbReference>
<feature type="domain" description="Mutator-like transposase" evidence="2">
    <location>
        <begin position="25"/>
        <end position="155"/>
    </location>
</feature>
<dbReference type="Proteomes" id="UP000275408">
    <property type="component" value="Unassembled WGS sequence"/>
</dbReference>
<organism evidence="3 4">
    <name type="scientific">Pocillopora damicornis</name>
    <name type="common">Cauliflower coral</name>
    <name type="synonym">Millepora damicornis</name>
    <dbReference type="NCBI Taxonomy" id="46731"/>
    <lineage>
        <taxon>Eukaryota</taxon>
        <taxon>Metazoa</taxon>
        <taxon>Cnidaria</taxon>
        <taxon>Anthozoa</taxon>
        <taxon>Hexacorallia</taxon>
        <taxon>Scleractinia</taxon>
        <taxon>Astrocoeniina</taxon>
        <taxon>Pocilloporidae</taxon>
        <taxon>Pocillopora</taxon>
    </lineage>
</organism>
<feature type="compositionally biased region" description="Basic residues" evidence="1">
    <location>
        <begin position="65"/>
        <end position="82"/>
    </location>
</feature>
<evidence type="ECO:0000256" key="1">
    <source>
        <dbReference type="SAM" id="MobiDB-lite"/>
    </source>
</evidence>
<protein>
    <recommendedName>
        <fullName evidence="2">Mutator-like transposase domain-containing protein</fullName>
    </recommendedName>
</protein>
<feature type="region of interest" description="Disordered" evidence="1">
    <location>
        <begin position="65"/>
        <end position="91"/>
    </location>
</feature>
<comment type="caution">
    <text evidence="3">The sequence shown here is derived from an EMBL/GenBank/DDBJ whole genome shotgun (WGS) entry which is preliminary data.</text>
</comment>
<proteinExistence type="predicted"/>
<dbReference type="EMBL" id="RCHS01001696">
    <property type="protein sequence ID" value="RMX52144.1"/>
    <property type="molecule type" value="Genomic_DNA"/>
</dbReference>
<sequence length="166" mass="18707">MISFNIFKYYSGPRIHTNAGGTGDQNSLIGAAVSYDMAWQRCNGGHSSNTGHGAARSKPCRICKNTSKKNQKPRNHDCRKKPGGTSKSMEPDVVVDLFPRATMSKIKYNVYTVDNDTTTHSNKCIKASYHVEKQYNIIHTKQSFTSRLYKLKSEENFQAAPHFQQK</sequence>
<evidence type="ECO:0000259" key="2">
    <source>
        <dbReference type="Pfam" id="PF20700"/>
    </source>
</evidence>
<evidence type="ECO:0000313" key="4">
    <source>
        <dbReference type="Proteomes" id="UP000275408"/>
    </source>
</evidence>
<name>A0A3M6UF62_POCDA</name>
<keyword evidence="4" id="KW-1185">Reference proteome</keyword>
<gene>
    <name evidence="3" type="ORF">pdam_00022170</name>
</gene>
<accession>A0A3M6UF62</accession>
<evidence type="ECO:0000313" key="3">
    <source>
        <dbReference type="EMBL" id="RMX52144.1"/>
    </source>
</evidence>
<dbReference type="InterPro" id="IPR049012">
    <property type="entry name" value="Mutator_transp_dom"/>
</dbReference>
<reference evidence="3 4" key="1">
    <citation type="journal article" date="2018" name="Sci. Rep.">
        <title>Comparative analysis of the Pocillopora damicornis genome highlights role of immune system in coral evolution.</title>
        <authorList>
            <person name="Cunning R."/>
            <person name="Bay R.A."/>
            <person name="Gillette P."/>
            <person name="Baker A.C."/>
            <person name="Traylor-Knowles N."/>
        </authorList>
    </citation>
    <scope>NUCLEOTIDE SEQUENCE [LARGE SCALE GENOMIC DNA]</scope>
    <source>
        <strain evidence="3">RSMAS</strain>
        <tissue evidence="3">Whole animal</tissue>
    </source>
</reference>
<dbReference type="AlphaFoldDB" id="A0A3M6UF62"/>